<comment type="pathway">
    <text evidence="2 9">One-carbon metabolism; tetrahydrofolate interconversion.</text>
</comment>
<dbReference type="Pfam" id="PF02219">
    <property type="entry name" value="MTHFR"/>
    <property type="match status" value="1"/>
</dbReference>
<evidence type="ECO:0000256" key="4">
    <source>
        <dbReference type="ARBA" id="ARBA00022630"/>
    </source>
</evidence>
<proteinExistence type="inferred from homology"/>
<evidence type="ECO:0000256" key="1">
    <source>
        <dbReference type="ARBA" id="ARBA00001974"/>
    </source>
</evidence>
<keyword evidence="5 9" id="KW-0274">FAD</keyword>
<comment type="catalytic activity">
    <reaction evidence="8">
        <text>(6S)-5-methyl-5,6,7,8-tetrahydrofolate + NAD(+) = (6R)-5,10-methylene-5,6,7,8-tetrahydrofolate + NADH + H(+)</text>
        <dbReference type="Rhea" id="RHEA:19821"/>
        <dbReference type="ChEBI" id="CHEBI:15378"/>
        <dbReference type="ChEBI" id="CHEBI:15636"/>
        <dbReference type="ChEBI" id="CHEBI:18608"/>
        <dbReference type="ChEBI" id="CHEBI:57540"/>
        <dbReference type="ChEBI" id="CHEBI:57945"/>
        <dbReference type="EC" id="1.5.1.54"/>
    </reaction>
    <physiologicalReaction direction="right-to-left" evidence="8">
        <dbReference type="Rhea" id="RHEA:19823"/>
    </physiologicalReaction>
</comment>
<evidence type="ECO:0000256" key="3">
    <source>
        <dbReference type="ARBA" id="ARBA00006743"/>
    </source>
</evidence>
<evidence type="ECO:0000256" key="8">
    <source>
        <dbReference type="ARBA" id="ARBA00048628"/>
    </source>
</evidence>
<dbReference type="PANTHER" id="PTHR45754:SF3">
    <property type="entry name" value="METHYLENETETRAHYDROFOLATE REDUCTASE (NADPH)"/>
    <property type="match status" value="1"/>
</dbReference>
<dbReference type="GO" id="GO:0009086">
    <property type="term" value="P:methionine biosynthetic process"/>
    <property type="evidence" value="ECO:0007669"/>
    <property type="project" value="TreeGrafter"/>
</dbReference>
<dbReference type="RefSeq" id="WP_161316450.1">
    <property type="nucleotide sequence ID" value="NZ_WTUW01000009.1"/>
</dbReference>
<gene>
    <name evidence="11" type="ORF">GQE98_14580</name>
</gene>
<keyword evidence="12" id="KW-1185">Reference proteome</keyword>
<dbReference type="GO" id="GO:0106312">
    <property type="term" value="F:methylenetetrahydrofolate reductase (NADH) activity"/>
    <property type="evidence" value="ECO:0007669"/>
    <property type="project" value="UniProtKB-EC"/>
</dbReference>
<dbReference type="CDD" id="cd00537">
    <property type="entry name" value="MTHFR"/>
    <property type="match status" value="1"/>
</dbReference>
<dbReference type="GO" id="GO:0005829">
    <property type="term" value="C:cytosol"/>
    <property type="evidence" value="ECO:0007669"/>
    <property type="project" value="TreeGrafter"/>
</dbReference>
<comment type="caution">
    <text evidence="11">The sequence shown here is derived from an EMBL/GenBank/DDBJ whole genome shotgun (WGS) entry which is preliminary data.</text>
</comment>
<dbReference type="InterPro" id="IPR029041">
    <property type="entry name" value="FAD-linked_oxidoreductase-like"/>
</dbReference>
<organism evidence="11 12">
    <name type="scientific">Sneathiella litorea</name>
    <dbReference type="NCBI Taxonomy" id="2606216"/>
    <lineage>
        <taxon>Bacteria</taxon>
        <taxon>Pseudomonadati</taxon>
        <taxon>Pseudomonadota</taxon>
        <taxon>Alphaproteobacteria</taxon>
        <taxon>Sneathiellales</taxon>
        <taxon>Sneathiellaceae</taxon>
        <taxon>Sneathiella</taxon>
    </lineage>
</organism>
<dbReference type="GO" id="GO:0071949">
    <property type="term" value="F:FAD binding"/>
    <property type="evidence" value="ECO:0007669"/>
    <property type="project" value="TreeGrafter"/>
</dbReference>
<accession>A0A6L8WBK6</accession>
<protein>
    <recommendedName>
        <fullName evidence="9">Methylenetetrahydrofolate reductase</fullName>
    </recommendedName>
</protein>
<keyword evidence="4 9" id="KW-0285">Flavoprotein</keyword>
<evidence type="ECO:0000256" key="2">
    <source>
        <dbReference type="ARBA" id="ARBA00004777"/>
    </source>
</evidence>
<evidence type="ECO:0000313" key="12">
    <source>
        <dbReference type="Proteomes" id="UP000476030"/>
    </source>
</evidence>
<dbReference type="SUPFAM" id="SSF51730">
    <property type="entry name" value="FAD-linked oxidoreductase"/>
    <property type="match status" value="1"/>
</dbReference>
<evidence type="ECO:0000256" key="5">
    <source>
        <dbReference type="ARBA" id="ARBA00022827"/>
    </source>
</evidence>
<evidence type="ECO:0000256" key="6">
    <source>
        <dbReference type="ARBA" id="ARBA00023002"/>
    </source>
</evidence>
<reference evidence="11 12" key="1">
    <citation type="submission" date="2019-12" db="EMBL/GenBank/DDBJ databases">
        <title>Snethiella sp. nov. sp. isolated from sea sand.</title>
        <authorList>
            <person name="Kim J."/>
            <person name="Jeong S.E."/>
            <person name="Jung H.S."/>
            <person name="Jeon C.O."/>
        </authorList>
    </citation>
    <scope>NUCLEOTIDE SEQUENCE [LARGE SCALE GENOMIC DNA]</scope>
    <source>
        <strain evidence="11 12">DP05</strain>
    </source>
</reference>
<dbReference type="GO" id="GO:0035999">
    <property type="term" value="P:tetrahydrofolate interconversion"/>
    <property type="evidence" value="ECO:0007669"/>
    <property type="project" value="UniProtKB-UniPathway"/>
</dbReference>
<dbReference type="Gene3D" id="3.20.20.220">
    <property type="match status" value="1"/>
</dbReference>
<dbReference type="Proteomes" id="UP000476030">
    <property type="component" value="Unassembled WGS sequence"/>
</dbReference>
<sequence>MSTPAPHDISSPLPPLPGHTSRGRLERVLRAGEFAVTAELNPPDSADPNEVFDRGAVFDGWVDGINATDGSGANCHMSSVGICALLTRVGYSPIMQISCRDHNRIAIQGNVLGAAAMGVNNILCLTGDGVQAGDQPGAKPVFDLDCMSLLRTIRLMRDEGRFLSGRKITSPPQVFLGAAINPFAPPYDFRPLRLAKKIEAGAQFVQSQYCFDIPMLERYMMQVRDLGLDEQCYILIGVGPLASARAAKWIRSNVPGIHIPDAIIDRLEGAEDQKLEGKKICIEMLQQVREMKGVSGAHVMAYRQEELVAEIVHESGILKGRRPWTRENNPDYEAVAEAIETVKDQSEHPIDPEEAVAAAFEEH</sequence>
<feature type="region of interest" description="Disordered" evidence="10">
    <location>
        <begin position="344"/>
        <end position="363"/>
    </location>
</feature>
<evidence type="ECO:0000256" key="9">
    <source>
        <dbReference type="RuleBase" id="RU003862"/>
    </source>
</evidence>
<feature type="region of interest" description="Disordered" evidence="10">
    <location>
        <begin position="1"/>
        <end position="21"/>
    </location>
</feature>
<evidence type="ECO:0000313" key="11">
    <source>
        <dbReference type="EMBL" id="MZR31860.1"/>
    </source>
</evidence>
<comment type="similarity">
    <text evidence="3 9">Belongs to the methylenetetrahydrofolate reductase family.</text>
</comment>
<keyword evidence="6 9" id="KW-0560">Oxidoreductase</keyword>
<comment type="pathway">
    <text evidence="7">Amino-acid biosynthesis; L-methionine biosynthesis via de novo pathway.</text>
</comment>
<evidence type="ECO:0000256" key="10">
    <source>
        <dbReference type="SAM" id="MobiDB-lite"/>
    </source>
</evidence>
<dbReference type="UniPathway" id="UPA00193"/>
<name>A0A6L8WBK6_9PROT</name>
<dbReference type="AlphaFoldDB" id="A0A6L8WBK6"/>
<dbReference type="EMBL" id="WTUW01000009">
    <property type="protein sequence ID" value="MZR31860.1"/>
    <property type="molecule type" value="Genomic_DNA"/>
</dbReference>
<evidence type="ECO:0000256" key="7">
    <source>
        <dbReference type="ARBA" id="ARBA00034478"/>
    </source>
</evidence>
<dbReference type="InterPro" id="IPR003171">
    <property type="entry name" value="Mehydrof_redctse-like"/>
</dbReference>
<dbReference type="PANTHER" id="PTHR45754">
    <property type="entry name" value="METHYLENETETRAHYDROFOLATE REDUCTASE"/>
    <property type="match status" value="1"/>
</dbReference>
<comment type="cofactor">
    <cofactor evidence="1 9">
        <name>FAD</name>
        <dbReference type="ChEBI" id="CHEBI:57692"/>
    </cofactor>
</comment>